<proteinExistence type="predicted"/>
<sequence>MAAWASKGTIENLAAKVSFALIDSAEYCVVRRDVAP</sequence>
<evidence type="ECO:0000313" key="2">
    <source>
        <dbReference type="Proteomes" id="UP000015530"/>
    </source>
</evidence>
<comment type="caution">
    <text evidence="1">The sequence shown here is derived from an EMBL/GenBank/DDBJ whole genome shotgun (WGS) entry which is preliminary data.</text>
</comment>
<dbReference type="AlphaFoldDB" id="T0KSR6"/>
<accession>T0KSR6</accession>
<name>T0KSR6_COLGC</name>
<protein>
    <submittedName>
        <fullName evidence="1">Uncharacterized protein</fullName>
    </submittedName>
</protein>
<reference evidence="2" key="1">
    <citation type="journal article" date="2013" name="Mol. Plant Microbe Interact.">
        <title>Global aspects of pacC regulation of pathogenicity genes in Colletotrichum gloeosporioides as revealed by transcriptome analysis.</title>
        <authorList>
            <person name="Alkan N."/>
            <person name="Meng X."/>
            <person name="Friedlander G."/>
            <person name="Reuveni E."/>
            <person name="Sukno S."/>
            <person name="Sherman A."/>
            <person name="Thon M."/>
            <person name="Fluhr R."/>
            <person name="Prusky D."/>
        </authorList>
    </citation>
    <scope>NUCLEOTIDE SEQUENCE [LARGE SCALE GENOMIC DNA]</scope>
    <source>
        <strain evidence="2">Cg-14</strain>
    </source>
</reference>
<dbReference type="EMBL" id="AMYD01000271">
    <property type="protein sequence ID" value="EQB58552.1"/>
    <property type="molecule type" value="Genomic_DNA"/>
</dbReference>
<gene>
    <name evidence="1" type="ORF">CGLO_01193</name>
</gene>
<dbReference type="HOGENOM" id="CLU_3359619_0_0_1"/>
<evidence type="ECO:0000313" key="1">
    <source>
        <dbReference type="EMBL" id="EQB58552.1"/>
    </source>
</evidence>
<dbReference type="Proteomes" id="UP000015530">
    <property type="component" value="Unassembled WGS sequence"/>
</dbReference>
<organism evidence="1 2">
    <name type="scientific">Colletotrichum gloeosporioides (strain Cg-14)</name>
    <name type="common">Anthracnose fungus</name>
    <name type="synonym">Glomerella cingulata</name>
    <dbReference type="NCBI Taxonomy" id="1237896"/>
    <lineage>
        <taxon>Eukaryota</taxon>
        <taxon>Fungi</taxon>
        <taxon>Dikarya</taxon>
        <taxon>Ascomycota</taxon>
        <taxon>Pezizomycotina</taxon>
        <taxon>Sordariomycetes</taxon>
        <taxon>Hypocreomycetidae</taxon>
        <taxon>Glomerellales</taxon>
        <taxon>Glomerellaceae</taxon>
        <taxon>Colletotrichum</taxon>
        <taxon>Colletotrichum gloeosporioides species complex</taxon>
    </lineage>
</organism>